<feature type="region of interest" description="Disordered" evidence="1">
    <location>
        <begin position="1"/>
        <end position="43"/>
    </location>
</feature>
<protein>
    <submittedName>
        <fullName evidence="2">Uncharacterized protein</fullName>
    </submittedName>
</protein>
<name>A0ABZ0QQM8_9FIRM</name>
<sequence>MTGTNAARSAHGAADRQGARRPAAAEGADRGGADSHSSHPHDTRDDVLLRRWGEPRFHGWLSRRPTRFLDKVKQFLWGLLFFEWYHELRHVRSRYNDVMNLILFGEMLGIPLMNSSIGLRLLPYALPDLHAWKHRQLEEPVVEEHAPHIH</sequence>
<organism evidence="2 3">
    <name type="scientific">Thermaerobacter composti</name>
    <dbReference type="NCBI Taxonomy" id="554949"/>
    <lineage>
        <taxon>Bacteria</taxon>
        <taxon>Bacillati</taxon>
        <taxon>Bacillota</taxon>
        <taxon>Clostridia</taxon>
        <taxon>Eubacteriales</taxon>
        <taxon>Clostridiales Family XVII. Incertae Sedis</taxon>
        <taxon>Thermaerobacter</taxon>
    </lineage>
</organism>
<dbReference type="InterPro" id="IPR058303">
    <property type="entry name" value="DUF7990"/>
</dbReference>
<reference evidence="2 3" key="1">
    <citation type="submission" date="2023-08" db="EMBL/GenBank/DDBJ databases">
        <title>Genome sequence of Thermaerobacter compostii strain Ins1, a spore-forming filamentous bacterium isolated from a deep geothermal reservoir.</title>
        <authorList>
            <person name="Bregnard D."/>
            <person name="Gonzalez D."/>
            <person name="Junier P."/>
        </authorList>
    </citation>
    <scope>NUCLEOTIDE SEQUENCE [LARGE SCALE GENOMIC DNA]</scope>
    <source>
        <strain evidence="2 3">Ins1</strain>
    </source>
</reference>
<dbReference type="RefSeq" id="WP_318750684.1">
    <property type="nucleotide sequence ID" value="NZ_CP132508.1"/>
</dbReference>
<accession>A0ABZ0QQM8</accession>
<keyword evidence="3" id="KW-1185">Reference proteome</keyword>
<dbReference type="Pfam" id="PF25952">
    <property type="entry name" value="DUF7990"/>
    <property type="match status" value="1"/>
</dbReference>
<dbReference type="Proteomes" id="UP001304683">
    <property type="component" value="Chromosome"/>
</dbReference>
<evidence type="ECO:0000256" key="1">
    <source>
        <dbReference type="SAM" id="MobiDB-lite"/>
    </source>
</evidence>
<dbReference type="EMBL" id="CP132508">
    <property type="protein sequence ID" value="WPD18999.1"/>
    <property type="molecule type" value="Genomic_DNA"/>
</dbReference>
<evidence type="ECO:0000313" key="3">
    <source>
        <dbReference type="Proteomes" id="UP001304683"/>
    </source>
</evidence>
<evidence type="ECO:0000313" key="2">
    <source>
        <dbReference type="EMBL" id="WPD18999.1"/>
    </source>
</evidence>
<feature type="compositionally biased region" description="Basic and acidic residues" evidence="1">
    <location>
        <begin position="27"/>
        <end position="43"/>
    </location>
</feature>
<proteinExistence type="predicted"/>
<gene>
    <name evidence="2" type="ORF">Q5761_11720</name>
</gene>